<dbReference type="InterPro" id="IPR007404">
    <property type="entry name" value="YdjM-like"/>
</dbReference>
<proteinExistence type="predicted"/>
<accession>A0ABV3PA16</accession>
<reference evidence="1 2" key="1">
    <citation type="submission" date="2024-07" db="EMBL/GenBank/DDBJ databases">
        <authorList>
            <person name="Thanompreechachai J."/>
            <person name="Duangmal K."/>
        </authorList>
    </citation>
    <scope>NUCLEOTIDE SEQUENCE [LARGE SCALE GENOMIC DNA]</scope>
    <source>
        <strain evidence="1 2">KCTC 19886</strain>
    </source>
</reference>
<dbReference type="Proteomes" id="UP001555826">
    <property type="component" value="Unassembled WGS sequence"/>
</dbReference>
<protein>
    <submittedName>
        <fullName evidence="1">Metal-dependent hydrolase</fullName>
    </submittedName>
</protein>
<dbReference type="RefSeq" id="WP_367639785.1">
    <property type="nucleotide sequence ID" value="NZ_JBFNQN010000012.1"/>
</dbReference>
<keyword evidence="1" id="KW-0378">Hydrolase</keyword>
<comment type="caution">
    <text evidence="1">The sequence shown here is derived from an EMBL/GenBank/DDBJ whole genome shotgun (WGS) entry which is preliminary data.</text>
</comment>
<dbReference type="GO" id="GO:0016787">
    <property type="term" value="F:hydrolase activity"/>
    <property type="evidence" value="ECO:0007669"/>
    <property type="project" value="UniProtKB-KW"/>
</dbReference>
<sequence length="236" mass="24675">MGPAHAASGLAAGALTLGVAATHLGIDRPLEQLAWVVAWGGFAYLPDLDQKGSTAGSMWGPPTRWLSRLIGVLARRHRGGTHDALVAPLVFGGLAALAARNHWTALAVLALGIGLALHAVAQLVPGDAEKTAIGNLVLSGAGAWWLTDQGVHLPWLPWAVAGGVLVHIAGDALTTDGVPVPFTTWARRRPRTLGLRLFDAGRGPEPLLQYLVFPTLTVLGLVRYVGPVRDLLAPLV</sequence>
<organism evidence="1 2">
    <name type="scientific">Kineococcus endophyticus</name>
    <dbReference type="NCBI Taxonomy" id="1181883"/>
    <lineage>
        <taxon>Bacteria</taxon>
        <taxon>Bacillati</taxon>
        <taxon>Actinomycetota</taxon>
        <taxon>Actinomycetes</taxon>
        <taxon>Kineosporiales</taxon>
        <taxon>Kineosporiaceae</taxon>
        <taxon>Kineococcus</taxon>
    </lineage>
</organism>
<evidence type="ECO:0000313" key="2">
    <source>
        <dbReference type="Proteomes" id="UP001555826"/>
    </source>
</evidence>
<dbReference type="Pfam" id="PF04307">
    <property type="entry name" value="YdjM"/>
    <property type="match status" value="1"/>
</dbReference>
<name>A0ABV3PA16_9ACTN</name>
<gene>
    <name evidence="1" type="ORF">AB1207_17150</name>
</gene>
<keyword evidence="2" id="KW-1185">Reference proteome</keyword>
<evidence type="ECO:0000313" key="1">
    <source>
        <dbReference type="EMBL" id="MEW9266481.1"/>
    </source>
</evidence>
<dbReference type="EMBL" id="JBFNQN010000012">
    <property type="protein sequence ID" value="MEW9266481.1"/>
    <property type="molecule type" value="Genomic_DNA"/>
</dbReference>